<comment type="caution">
    <text evidence="2">The sequence shown here is derived from an EMBL/GenBank/DDBJ whole genome shotgun (WGS) entry which is preliminary data.</text>
</comment>
<dbReference type="AlphaFoldDB" id="A0A918BBB7"/>
<protein>
    <submittedName>
        <fullName evidence="2">Uncharacterized protein</fullName>
    </submittedName>
</protein>
<organism evidence="2 3">
    <name type="scientific">Streptomyces ruber</name>
    <dbReference type="NCBI Taxonomy" id="83378"/>
    <lineage>
        <taxon>Bacteria</taxon>
        <taxon>Bacillati</taxon>
        <taxon>Actinomycetota</taxon>
        <taxon>Actinomycetes</taxon>
        <taxon>Kitasatosporales</taxon>
        <taxon>Streptomycetaceae</taxon>
        <taxon>Streptomyces</taxon>
    </lineage>
</organism>
<evidence type="ECO:0000313" key="3">
    <source>
        <dbReference type="Proteomes" id="UP000620156"/>
    </source>
</evidence>
<reference evidence="2" key="2">
    <citation type="submission" date="2020-09" db="EMBL/GenBank/DDBJ databases">
        <authorList>
            <person name="Sun Q."/>
            <person name="Ohkuma M."/>
        </authorList>
    </citation>
    <scope>NUCLEOTIDE SEQUENCE</scope>
    <source>
        <strain evidence="2">JCM 3131</strain>
    </source>
</reference>
<evidence type="ECO:0000256" key="1">
    <source>
        <dbReference type="SAM" id="MobiDB-lite"/>
    </source>
</evidence>
<name>A0A918BBB7_9ACTN</name>
<gene>
    <name evidence="2" type="ORF">GCM10010145_22500</name>
</gene>
<keyword evidence="3" id="KW-1185">Reference proteome</keyword>
<dbReference type="EMBL" id="BMQK01000003">
    <property type="protein sequence ID" value="GGQ52557.1"/>
    <property type="molecule type" value="Genomic_DNA"/>
</dbReference>
<evidence type="ECO:0000313" key="2">
    <source>
        <dbReference type="EMBL" id="GGQ52557.1"/>
    </source>
</evidence>
<reference evidence="2" key="1">
    <citation type="journal article" date="2014" name="Int. J. Syst. Evol. Microbiol.">
        <title>Complete genome sequence of Corynebacterium casei LMG S-19264T (=DSM 44701T), isolated from a smear-ripened cheese.</title>
        <authorList>
            <consortium name="US DOE Joint Genome Institute (JGI-PGF)"/>
            <person name="Walter F."/>
            <person name="Albersmeier A."/>
            <person name="Kalinowski J."/>
            <person name="Ruckert C."/>
        </authorList>
    </citation>
    <scope>NUCLEOTIDE SEQUENCE</scope>
    <source>
        <strain evidence="2">JCM 3131</strain>
    </source>
</reference>
<sequence length="85" mass="9228">MPREVAEQPGAIGCSEPARAAPRGDVRTVPLGGDGPDAGRIAPGDSRCPFEDIEYACTYGEPRPASLTQRYRTRIRNREVRMAQG</sequence>
<dbReference type="RefSeq" id="WP_189216544.1">
    <property type="nucleotide sequence ID" value="NZ_BMQK01000003.1"/>
</dbReference>
<proteinExistence type="predicted"/>
<feature type="region of interest" description="Disordered" evidence="1">
    <location>
        <begin position="1"/>
        <end position="45"/>
    </location>
</feature>
<accession>A0A918BBB7</accession>
<dbReference type="Proteomes" id="UP000620156">
    <property type="component" value="Unassembled WGS sequence"/>
</dbReference>